<gene>
    <name evidence="10" type="ORF">C0189_00710</name>
</gene>
<feature type="domain" description="4Fe-4S ferredoxin-type" evidence="9">
    <location>
        <begin position="1"/>
        <end position="30"/>
    </location>
</feature>
<dbReference type="GO" id="GO:0051539">
    <property type="term" value="F:4 iron, 4 sulfur cluster binding"/>
    <property type="evidence" value="ECO:0007669"/>
    <property type="project" value="UniProtKB-KW"/>
</dbReference>
<dbReference type="SUPFAM" id="SSF54862">
    <property type="entry name" value="4Fe-4S ferredoxins"/>
    <property type="match status" value="1"/>
</dbReference>
<evidence type="ECO:0000256" key="8">
    <source>
        <dbReference type="SAM" id="Coils"/>
    </source>
</evidence>
<dbReference type="InterPro" id="IPR017896">
    <property type="entry name" value="4Fe4S_Fe-S-bd"/>
</dbReference>
<dbReference type="GO" id="GO:0046872">
    <property type="term" value="F:metal ion binding"/>
    <property type="evidence" value="ECO:0007669"/>
    <property type="project" value="UniProtKB-KW"/>
</dbReference>
<evidence type="ECO:0000256" key="1">
    <source>
        <dbReference type="ARBA" id="ARBA00022448"/>
    </source>
</evidence>
<evidence type="ECO:0000256" key="4">
    <source>
        <dbReference type="ARBA" id="ARBA00022737"/>
    </source>
</evidence>
<keyword evidence="6" id="KW-0408">Iron</keyword>
<sequence length="155" mass="16855">MLVKLDIEKCIGCGICANVCPESAISISNGKAFVDSTKCTDCGLCVSKCPTGALTMENIAIPKFNNREGFRQVFHSGKNRGGVLGLGQGQGRGYGMSRRRFMGGLADRSFTNGAEKVISEGVELNELKKQVQEIREQLDLLLKRVSEINEIKNGR</sequence>
<proteinExistence type="predicted"/>
<protein>
    <recommendedName>
        <fullName evidence="9">4Fe-4S ferredoxin-type domain-containing protein</fullName>
    </recommendedName>
</protein>
<keyword evidence="2" id="KW-0004">4Fe-4S</keyword>
<dbReference type="PANTHER" id="PTHR43687">
    <property type="entry name" value="ADENYLYLSULFATE REDUCTASE, BETA SUBUNIT"/>
    <property type="match status" value="1"/>
</dbReference>
<evidence type="ECO:0000256" key="2">
    <source>
        <dbReference type="ARBA" id="ARBA00022485"/>
    </source>
</evidence>
<keyword evidence="5" id="KW-0249">Electron transport</keyword>
<dbReference type="InterPro" id="IPR017900">
    <property type="entry name" value="4Fe4S_Fe_S_CS"/>
</dbReference>
<dbReference type="AlphaFoldDB" id="A0A2J6WFQ8"/>
<comment type="caution">
    <text evidence="10">The sequence shown here is derived from an EMBL/GenBank/DDBJ whole genome shotgun (WGS) entry which is preliminary data.</text>
</comment>
<evidence type="ECO:0000313" key="11">
    <source>
        <dbReference type="Proteomes" id="UP000237040"/>
    </source>
</evidence>
<dbReference type="Pfam" id="PF12838">
    <property type="entry name" value="Fer4_7"/>
    <property type="match status" value="1"/>
</dbReference>
<evidence type="ECO:0000256" key="6">
    <source>
        <dbReference type="ARBA" id="ARBA00023004"/>
    </source>
</evidence>
<dbReference type="Gene3D" id="3.30.70.20">
    <property type="match status" value="1"/>
</dbReference>
<evidence type="ECO:0000256" key="5">
    <source>
        <dbReference type="ARBA" id="ARBA00022982"/>
    </source>
</evidence>
<keyword evidence="8" id="KW-0175">Coiled coil</keyword>
<dbReference type="InterPro" id="IPR050572">
    <property type="entry name" value="Fe-S_Ferredoxin"/>
</dbReference>
<feature type="domain" description="4Fe-4S ferredoxin-type" evidence="9">
    <location>
        <begin position="31"/>
        <end position="59"/>
    </location>
</feature>
<keyword evidence="3" id="KW-0479">Metal-binding</keyword>
<evidence type="ECO:0000256" key="3">
    <source>
        <dbReference type="ARBA" id="ARBA00022723"/>
    </source>
</evidence>
<reference evidence="10 11" key="1">
    <citation type="submission" date="2018-01" db="EMBL/GenBank/DDBJ databases">
        <title>Metagenomic assembled genomes from two thermal pools in the Uzon Caldera, Kamchatka, Russia.</title>
        <authorList>
            <person name="Wilkins L."/>
            <person name="Ettinger C."/>
        </authorList>
    </citation>
    <scope>NUCLEOTIDE SEQUENCE [LARGE SCALE GENOMIC DNA]</scope>
    <source>
        <strain evidence="10">ZAV-07</strain>
    </source>
</reference>
<accession>A0A2J6WFQ8</accession>
<keyword evidence="4" id="KW-0677">Repeat</keyword>
<evidence type="ECO:0000313" key="10">
    <source>
        <dbReference type="EMBL" id="PMP68695.1"/>
    </source>
</evidence>
<feature type="coiled-coil region" evidence="8">
    <location>
        <begin position="117"/>
        <end position="151"/>
    </location>
</feature>
<dbReference type="Proteomes" id="UP000237040">
    <property type="component" value="Unassembled WGS sequence"/>
</dbReference>
<dbReference type="PANTHER" id="PTHR43687:SF6">
    <property type="entry name" value="L-ASPARTATE SEMIALDEHYDE SULFURTRANSFERASE IRON-SULFUR SUBUNIT"/>
    <property type="match status" value="1"/>
</dbReference>
<dbReference type="PROSITE" id="PS51379">
    <property type="entry name" value="4FE4S_FER_2"/>
    <property type="match status" value="2"/>
</dbReference>
<evidence type="ECO:0000256" key="7">
    <source>
        <dbReference type="ARBA" id="ARBA00023014"/>
    </source>
</evidence>
<organism evidence="10 11">
    <name type="scientific">Caldisericum exile</name>
    <dbReference type="NCBI Taxonomy" id="693075"/>
    <lineage>
        <taxon>Bacteria</taxon>
        <taxon>Pseudomonadati</taxon>
        <taxon>Caldisericota/Cryosericota group</taxon>
        <taxon>Caldisericota</taxon>
        <taxon>Caldisericia</taxon>
        <taxon>Caldisericales</taxon>
        <taxon>Caldisericaceae</taxon>
        <taxon>Caldisericum</taxon>
    </lineage>
</organism>
<keyword evidence="7" id="KW-0411">Iron-sulfur</keyword>
<dbReference type="PROSITE" id="PS00198">
    <property type="entry name" value="4FE4S_FER_1"/>
    <property type="match status" value="2"/>
</dbReference>
<keyword evidence="1" id="KW-0813">Transport</keyword>
<evidence type="ECO:0000259" key="9">
    <source>
        <dbReference type="PROSITE" id="PS51379"/>
    </source>
</evidence>
<dbReference type="EMBL" id="PNIL01000010">
    <property type="protein sequence ID" value="PMP68695.1"/>
    <property type="molecule type" value="Genomic_DNA"/>
</dbReference>
<name>A0A2J6WFQ8_9BACT</name>